<feature type="compositionally biased region" description="Polar residues" evidence="9">
    <location>
        <begin position="23"/>
        <end position="41"/>
    </location>
</feature>
<dbReference type="KEGG" id="mcha:111019574"/>
<dbReference type="GO" id="GO:0016602">
    <property type="term" value="C:CCAAT-binding factor complex"/>
    <property type="evidence" value="ECO:0007669"/>
    <property type="project" value="InterPro"/>
</dbReference>
<gene>
    <name evidence="11" type="primary">LOC111019574</name>
</gene>
<evidence type="ECO:0000256" key="6">
    <source>
        <dbReference type="ARBA" id="ARBA00023242"/>
    </source>
</evidence>
<dbReference type="OrthoDB" id="1097733at2759"/>
<dbReference type="InterPro" id="IPR001289">
    <property type="entry name" value="NFYA"/>
</dbReference>
<keyword evidence="5 8" id="KW-0804">Transcription</keyword>
<feature type="region of interest" description="Disordered" evidence="9">
    <location>
        <begin position="16"/>
        <end position="104"/>
    </location>
</feature>
<evidence type="ECO:0000256" key="9">
    <source>
        <dbReference type="SAM" id="MobiDB-lite"/>
    </source>
</evidence>
<comment type="subcellular location">
    <subcellularLocation>
        <location evidence="1 8">Nucleus</location>
    </subcellularLocation>
</comment>
<name>A0A6J1DBT5_MOMCH</name>
<dbReference type="PANTHER" id="PTHR12632">
    <property type="entry name" value="TRANSCRIPTION FACTOR NF-Y ALPHA-RELATED"/>
    <property type="match status" value="1"/>
</dbReference>
<dbReference type="Proteomes" id="UP000504603">
    <property type="component" value="Unplaced"/>
</dbReference>
<keyword evidence="10" id="KW-1185">Reference proteome</keyword>
<evidence type="ECO:0000313" key="10">
    <source>
        <dbReference type="Proteomes" id="UP000504603"/>
    </source>
</evidence>
<dbReference type="SMART" id="SM00521">
    <property type="entry name" value="CBF"/>
    <property type="match status" value="1"/>
</dbReference>
<protein>
    <recommendedName>
        <fullName evidence="8">Nuclear transcription factor Y subunit</fullName>
    </recommendedName>
</protein>
<keyword evidence="6 8" id="KW-0539">Nucleus</keyword>
<keyword evidence="2 8" id="KW-0805">Transcription regulation</keyword>
<dbReference type="RefSeq" id="XP_022151660.1">
    <property type="nucleotide sequence ID" value="XM_022295968.1"/>
</dbReference>
<dbReference type="GeneID" id="111019574"/>
<comment type="similarity">
    <text evidence="8">Belongs to the NFYA/HAP2 subunit family.</text>
</comment>
<evidence type="ECO:0000256" key="1">
    <source>
        <dbReference type="ARBA" id="ARBA00004123"/>
    </source>
</evidence>
<dbReference type="PRINTS" id="PR00616">
    <property type="entry name" value="CCAATSUBUNTB"/>
</dbReference>
<dbReference type="PROSITE" id="PS51152">
    <property type="entry name" value="NFYA_HAP2_2"/>
    <property type="match status" value="1"/>
</dbReference>
<dbReference type="InterPro" id="IPR018362">
    <property type="entry name" value="CCAAT-binding_factor_CS"/>
</dbReference>
<comment type="subunit">
    <text evidence="7">Heterotrimeric transcription factor composed of three components, NF-YA, NF-YB and NF-YC. NF-YB and NF-YC must interact and dimerize for NF-YA association and DNA binding.</text>
</comment>
<keyword evidence="3 8" id="KW-0238">DNA-binding</keyword>
<dbReference type="AlphaFoldDB" id="A0A6J1DBT5"/>
<sequence>MSELTLQMMSSGTEYRNRPICDNLQTRNRSPNYTTDNSQSWWWHGGGHGGATTTTTTTMSKEDESNWAWPKGLVSSGPGPKTSIKQMQTTISPPQGGESAATPNKSRDASIMLPLMNNEHLASTSHSELVTLPMTATSYQYHDACNGGITMPPFGFQTLNSEYSKVAHGRMALPLAIAEEPVYVNAKQYHGILRRRQSRAKAEVENRINRSQKKPYLHESRHLHAMRRERGCGGRFVSKKKKVESSASMDDDENGSNISLGSEPMSNGSSCYEGSGLHLSAYI</sequence>
<evidence type="ECO:0000313" key="11">
    <source>
        <dbReference type="RefSeq" id="XP_022151660.1"/>
    </source>
</evidence>
<evidence type="ECO:0000256" key="7">
    <source>
        <dbReference type="ARBA" id="ARBA00025911"/>
    </source>
</evidence>
<proteinExistence type="inferred from homology"/>
<evidence type="ECO:0000256" key="8">
    <source>
        <dbReference type="RuleBase" id="RU367155"/>
    </source>
</evidence>
<feature type="compositionally biased region" description="Polar residues" evidence="9">
    <location>
        <begin position="255"/>
        <end position="270"/>
    </location>
</feature>
<dbReference type="GO" id="GO:0003700">
    <property type="term" value="F:DNA-binding transcription factor activity"/>
    <property type="evidence" value="ECO:0007669"/>
    <property type="project" value="UniProtKB-UniRule"/>
</dbReference>
<evidence type="ECO:0000256" key="5">
    <source>
        <dbReference type="ARBA" id="ARBA00023163"/>
    </source>
</evidence>
<feature type="compositionally biased region" description="Polar residues" evidence="9">
    <location>
        <begin position="83"/>
        <end position="93"/>
    </location>
</feature>
<evidence type="ECO:0000256" key="2">
    <source>
        <dbReference type="ARBA" id="ARBA00023015"/>
    </source>
</evidence>
<dbReference type="Gene3D" id="6.10.250.2430">
    <property type="match status" value="1"/>
</dbReference>
<reference evidence="11" key="1">
    <citation type="submission" date="2025-08" db="UniProtKB">
        <authorList>
            <consortium name="RefSeq"/>
        </authorList>
    </citation>
    <scope>IDENTIFICATION</scope>
    <source>
        <strain evidence="11">OHB3-1</strain>
    </source>
</reference>
<evidence type="ECO:0000256" key="4">
    <source>
        <dbReference type="ARBA" id="ARBA00023159"/>
    </source>
</evidence>
<dbReference type="Pfam" id="PF02045">
    <property type="entry name" value="CBFB_NFYA"/>
    <property type="match status" value="1"/>
</dbReference>
<keyword evidence="4" id="KW-0010">Activator</keyword>
<comment type="function">
    <text evidence="8">Component of the sequence-specific heterotrimeric transcription factor (NF-Y) which specifically recognizes a 5'-CCAAT-3' box motif found in the promoters of its target genes.</text>
</comment>
<organism evidence="10 11">
    <name type="scientific">Momordica charantia</name>
    <name type="common">Bitter gourd</name>
    <name type="synonym">Balsam pear</name>
    <dbReference type="NCBI Taxonomy" id="3673"/>
    <lineage>
        <taxon>Eukaryota</taxon>
        <taxon>Viridiplantae</taxon>
        <taxon>Streptophyta</taxon>
        <taxon>Embryophyta</taxon>
        <taxon>Tracheophyta</taxon>
        <taxon>Spermatophyta</taxon>
        <taxon>Magnoliopsida</taxon>
        <taxon>eudicotyledons</taxon>
        <taxon>Gunneridae</taxon>
        <taxon>Pentapetalae</taxon>
        <taxon>rosids</taxon>
        <taxon>fabids</taxon>
        <taxon>Cucurbitales</taxon>
        <taxon>Cucurbitaceae</taxon>
        <taxon>Momordiceae</taxon>
        <taxon>Momordica</taxon>
    </lineage>
</organism>
<dbReference type="PROSITE" id="PS00686">
    <property type="entry name" value="NFYA_HAP2_1"/>
    <property type="match status" value="1"/>
</dbReference>
<evidence type="ECO:0000256" key="3">
    <source>
        <dbReference type="ARBA" id="ARBA00023125"/>
    </source>
</evidence>
<feature type="region of interest" description="Disordered" evidence="9">
    <location>
        <begin position="234"/>
        <end position="270"/>
    </location>
</feature>
<accession>A0A6J1DBT5</accession>
<dbReference type="GO" id="GO:0003677">
    <property type="term" value="F:DNA binding"/>
    <property type="evidence" value="ECO:0007669"/>
    <property type="project" value="UniProtKB-KW"/>
</dbReference>